<organism evidence="1 2">
    <name type="scientific">Melastoma candidum</name>
    <dbReference type="NCBI Taxonomy" id="119954"/>
    <lineage>
        <taxon>Eukaryota</taxon>
        <taxon>Viridiplantae</taxon>
        <taxon>Streptophyta</taxon>
        <taxon>Embryophyta</taxon>
        <taxon>Tracheophyta</taxon>
        <taxon>Spermatophyta</taxon>
        <taxon>Magnoliopsida</taxon>
        <taxon>eudicotyledons</taxon>
        <taxon>Gunneridae</taxon>
        <taxon>Pentapetalae</taxon>
        <taxon>rosids</taxon>
        <taxon>malvids</taxon>
        <taxon>Myrtales</taxon>
        <taxon>Melastomataceae</taxon>
        <taxon>Melastomatoideae</taxon>
        <taxon>Melastomateae</taxon>
        <taxon>Melastoma</taxon>
    </lineage>
</organism>
<comment type="caution">
    <text evidence="1">The sequence shown here is derived from an EMBL/GenBank/DDBJ whole genome shotgun (WGS) entry which is preliminary data.</text>
</comment>
<accession>A0ACB9SIF3</accession>
<reference evidence="2" key="1">
    <citation type="journal article" date="2023" name="Front. Plant Sci.">
        <title>Chromosomal-level genome assembly of Melastoma candidum provides insights into trichome evolution.</title>
        <authorList>
            <person name="Zhong Y."/>
            <person name="Wu W."/>
            <person name="Sun C."/>
            <person name="Zou P."/>
            <person name="Liu Y."/>
            <person name="Dai S."/>
            <person name="Zhou R."/>
        </authorList>
    </citation>
    <scope>NUCLEOTIDE SEQUENCE [LARGE SCALE GENOMIC DNA]</scope>
</reference>
<gene>
    <name evidence="1" type="ORF">MLD38_002020</name>
</gene>
<evidence type="ECO:0000313" key="2">
    <source>
        <dbReference type="Proteomes" id="UP001057402"/>
    </source>
</evidence>
<dbReference type="Proteomes" id="UP001057402">
    <property type="component" value="Chromosome 1"/>
</dbReference>
<name>A0ACB9SIF3_9MYRT</name>
<sequence length="218" mass="24332">MIDGFSLPNLDLNLLCYGGCANSRRLDSGERAREGTCGVSRPDEDDPRLPCLTLGLPDSDPCVDLGRFNDGSPRGCASPSFSDSLVKEDKAADGGSPRKKLRLSKNQTSVLEEYFDVNATLSGRQKQELAGKLNLRPRQVEVWFQNRRARTKLKQTGLDHEMLKKCCQTLKEDNARLKMELRKLKYDAEEPSNSPVSICPSCKTSFPTPLPPTHRHRL</sequence>
<keyword evidence="2" id="KW-1185">Reference proteome</keyword>
<evidence type="ECO:0000313" key="1">
    <source>
        <dbReference type="EMBL" id="KAI4389841.1"/>
    </source>
</evidence>
<proteinExistence type="predicted"/>
<protein>
    <submittedName>
        <fullName evidence="1">Uncharacterized protein</fullName>
    </submittedName>
</protein>
<dbReference type="EMBL" id="CM042880">
    <property type="protein sequence ID" value="KAI4389841.1"/>
    <property type="molecule type" value="Genomic_DNA"/>
</dbReference>